<dbReference type="EMBL" id="NWSH01000381">
    <property type="protein sequence ID" value="PCG76816.1"/>
    <property type="molecule type" value="Genomic_DNA"/>
</dbReference>
<evidence type="ECO:0000256" key="1">
    <source>
        <dbReference type="SAM" id="MobiDB-lite"/>
    </source>
</evidence>
<feature type="compositionally biased region" description="Polar residues" evidence="1">
    <location>
        <begin position="967"/>
        <end position="995"/>
    </location>
</feature>
<organism evidence="2">
    <name type="scientific">Heliothis virescens</name>
    <name type="common">Tobacco budworm moth</name>
    <dbReference type="NCBI Taxonomy" id="7102"/>
    <lineage>
        <taxon>Eukaryota</taxon>
        <taxon>Metazoa</taxon>
        <taxon>Ecdysozoa</taxon>
        <taxon>Arthropoda</taxon>
        <taxon>Hexapoda</taxon>
        <taxon>Insecta</taxon>
        <taxon>Pterygota</taxon>
        <taxon>Neoptera</taxon>
        <taxon>Endopterygota</taxon>
        <taxon>Lepidoptera</taxon>
        <taxon>Glossata</taxon>
        <taxon>Ditrysia</taxon>
        <taxon>Noctuoidea</taxon>
        <taxon>Noctuidae</taxon>
        <taxon>Heliothinae</taxon>
        <taxon>Heliothis</taxon>
    </lineage>
</organism>
<feature type="region of interest" description="Disordered" evidence="1">
    <location>
        <begin position="288"/>
        <end position="326"/>
    </location>
</feature>
<feature type="region of interest" description="Disordered" evidence="1">
    <location>
        <begin position="339"/>
        <end position="371"/>
    </location>
</feature>
<accession>A0A2A4JYG7</accession>
<feature type="compositionally biased region" description="Basic and acidic residues" evidence="1">
    <location>
        <begin position="1012"/>
        <end position="1023"/>
    </location>
</feature>
<protein>
    <recommendedName>
        <fullName evidence="3">VWFC domain-containing protein</fullName>
    </recommendedName>
</protein>
<evidence type="ECO:0008006" key="3">
    <source>
        <dbReference type="Google" id="ProtNLM"/>
    </source>
</evidence>
<evidence type="ECO:0000313" key="2">
    <source>
        <dbReference type="EMBL" id="PCG76816.1"/>
    </source>
</evidence>
<feature type="compositionally biased region" description="Acidic residues" evidence="1">
    <location>
        <begin position="339"/>
        <end position="348"/>
    </location>
</feature>
<sequence length="1221" mass="136203">MFSLAAINVSALRKSTCAPPPVVDKCIECTCDDGIQTCRNVCDALGYRKKERECVSGEPIPEPDECNTCICFEGNIYCTHKQCNEKDEYEESQCTKDTGAILRPDSCNICSCADGHMRCTANECPITTIEPTLPAGTTGAPEYSKDIDKVDAYSNENERLNDDYSLITTPMDESKIISNPLQFGPSDQHNIIPVVPSRNTEGVANNKIQPSSLVQQNVPNANLVISEEYHQYAPIESRIIESEYSAEPTNDNLMISQIKSQVIQHLPQTELEANAALNNLNLFKTQDPDKNDIPSIHENNNFESSSLTTTPNQSNESLTQVVTEADPTTKVVVDKIDEQTGEQLDEQTTEPQNPQPGKRDSFDFPDDHYSLNHDPSLQMSHIQPRSTTFYPHNVHDRDPQSGFLINQVQDPTLLHHSYQSQIDPRPFPTLEKFSPSNKIIFYNANSPNIAHRPLKIHDFPHGKIFVHGPYLHRGEMALDQQNNEPLNIHHHHIQSLNAYPNIHSQPHIIAPLKQFLDPSEIQNEHNLGPFKDITQIPYPIRPTELTEKPITMYNNGRPFPSHQFMSNPNQHRLPQLLKGPKRPVSLFRYPLNSNPDPPRLGSSDAATEIQYLPRPSPLNNIPLKHPIFIHKEHYNKNRPDHRPEWLKYVSQKNPYPDDHFLNRFEGQIPGVPRPNVNIHQVEPLPFGAPYPFDPANVPTHKKVIFVPNPLGANPQQGNNPKSSVMIQYVVSDPSKGPVNLLKYPQIGENKYNVNKNALSLLVQPAVHGLHRPSIFDGQFNNIATTSSHLTSSPWIKIDDGKQQVIDPLLNEYHDMTWPLPENENNIIVEMKSSQTESLATTEQNQVELPLTDNPVNNIELQENKNVSSFADEPNTIQNEPALVSKTNAINPSLSSPDQVTNEVVSDEILKETTAPTEFTTSNINGSSVLTNGQRPEDKTSSKLDAPLLATRIERNYTVSILSNTDTTDKTVNSLENGTEESTTNNVEYSSSTPDELQTDSDVELRGQFNHNKETSTLHERFMSEDPVNNGDSGTKSPETHLVLEESNAKDPVAVIKLKETDSPVAGGTDDLGASLFKKVINSRLIYKQKDQTEECGEGTQWVRNCHGCFCKHGKATCFEIPDCVLRTFEEPMTCKPYSQFKMGSCYTCVCNGDGIAECDSTGCENQLGDTEKLGTVEKPNNPEDSTAVGPISKAKCGESNYPTCEPGTSWISIATTFLLAD</sequence>
<reference evidence="2" key="1">
    <citation type="submission" date="2017-09" db="EMBL/GenBank/DDBJ databases">
        <title>Contemporary evolution of a Lepidopteran species, Heliothis virescens, in response to modern agricultural practices.</title>
        <authorList>
            <person name="Fritz M.L."/>
            <person name="Deyonke A.M."/>
            <person name="Papanicolaou A."/>
            <person name="Micinski S."/>
            <person name="Westbrook J."/>
            <person name="Gould F."/>
        </authorList>
    </citation>
    <scope>NUCLEOTIDE SEQUENCE [LARGE SCALE GENOMIC DNA]</scope>
    <source>
        <strain evidence="2">HvINT-</strain>
        <tissue evidence="2">Whole body</tissue>
    </source>
</reference>
<feature type="region of interest" description="Disordered" evidence="1">
    <location>
        <begin position="916"/>
        <end position="941"/>
    </location>
</feature>
<feature type="compositionally biased region" description="Polar residues" evidence="1">
    <location>
        <begin position="297"/>
        <end position="322"/>
    </location>
</feature>
<feature type="region of interest" description="Disordered" evidence="1">
    <location>
        <begin position="967"/>
        <end position="999"/>
    </location>
</feature>
<comment type="caution">
    <text evidence="2">The sequence shown here is derived from an EMBL/GenBank/DDBJ whole genome shotgun (WGS) entry which is preliminary data.</text>
</comment>
<proteinExistence type="predicted"/>
<feature type="compositionally biased region" description="Polar residues" evidence="1">
    <location>
        <begin position="916"/>
        <end position="933"/>
    </location>
</feature>
<dbReference type="AlphaFoldDB" id="A0A2A4JYG7"/>
<name>A0A2A4JYG7_HELVI</name>
<feature type="compositionally biased region" description="Basic and acidic residues" evidence="1">
    <location>
        <begin position="357"/>
        <end position="371"/>
    </location>
</feature>
<feature type="region of interest" description="Disordered" evidence="1">
    <location>
        <begin position="1012"/>
        <end position="1037"/>
    </location>
</feature>
<gene>
    <name evidence="2" type="ORF">B5V51_8631</name>
</gene>